<comment type="caution">
    <text evidence="1">The sequence shown here is derived from an EMBL/GenBank/DDBJ whole genome shotgun (WGS) entry which is preliminary data.</text>
</comment>
<evidence type="ECO:0000313" key="2">
    <source>
        <dbReference type="Proteomes" id="UP000018888"/>
    </source>
</evidence>
<evidence type="ECO:0000313" key="1">
    <source>
        <dbReference type="EMBL" id="POG77084.1"/>
    </source>
</evidence>
<dbReference type="Proteomes" id="UP000018888">
    <property type="component" value="Unassembled WGS sequence"/>
</dbReference>
<dbReference type="EMBL" id="AUPC02000044">
    <property type="protein sequence ID" value="POG77084.1"/>
    <property type="molecule type" value="Genomic_DNA"/>
</dbReference>
<dbReference type="AlphaFoldDB" id="A0A2P4QHI0"/>
<sequence length="55" mass="6612">MNCLSGLMKLLLKSILNITNINISKIFKKLIELQREVTFHNNIISFYEVYYFRSR</sequence>
<name>A0A2P4QHI0_RHIID</name>
<keyword evidence="2" id="KW-1185">Reference proteome</keyword>
<gene>
    <name evidence="1" type="ORF">GLOIN_2v1550993</name>
</gene>
<reference evidence="1 2" key="1">
    <citation type="journal article" date="2013" name="Proc. Natl. Acad. Sci. U.S.A.">
        <title>Genome of an arbuscular mycorrhizal fungus provides insight into the oldest plant symbiosis.</title>
        <authorList>
            <person name="Tisserant E."/>
            <person name="Malbreil M."/>
            <person name="Kuo A."/>
            <person name="Kohler A."/>
            <person name="Symeonidi A."/>
            <person name="Balestrini R."/>
            <person name="Charron P."/>
            <person name="Duensing N."/>
            <person name="Frei Dit Frey N."/>
            <person name="Gianinazzi-Pearson V."/>
            <person name="Gilbert L.B."/>
            <person name="Handa Y."/>
            <person name="Herr J.R."/>
            <person name="Hijri M."/>
            <person name="Koul R."/>
            <person name="Kawaguchi M."/>
            <person name="Krajinski F."/>
            <person name="Lammers P.J."/>
            <person name="Masclaux F.G."/>
            <person name="Murat C."/>
            <person name="Morin E."/>
            <person name="Ndikumana S."/>
            <person name="Pagni M."/>
            <person name="Petitpierre D."/>
            <person name="Requena N."/>
            <person name="Rosikiewicz P."/>
            <person name="Riley R."/>
            <person name="Saito K."/>
            <person name="San Clemente H."/>
            <person name="Shapiro H."/>
            <person name="van Tuinen D."/>
            <person name="Becard G."/>
            <person name="Bonfante P."/>
            <person name="Paszkowski U."/>
            <person name="Shachar-Hill Y.Y."/>
            <person name="Tuskan G.A."/>
            <person name="Young P.W."/>
            <person name="Sanders I.R."/>
            <person name="Henrissat B."/>
            <person name="Rensing S.A."/>
            <person name="Grigoriev I.V."/>
            <person name="Corradi N."/>
            <person name="Roux C."/>
            <person name="Martin F."/>
        </authorList>
    </citation>
    <scope>NUCLEOTIDE SEQUENCE [LARGE SCALE GENOMIC DNA]</scope>
    <source>
        <strain evidence="1 2">DAOM 197198</strain>
    </source>
</reference>
<proteinExistence type="predicted"/>
<accession>A0A2P4QHI0</accession>
<reference evidence="1 2" key="2">
    <citation type="journal article" date="2018" name="New Phytol.">
        <title>High intraspecific genome diversity in the model arbuscular mycorrhizal symbiont Rhizophagus irregularis.</title>
        <authorList>
            <person name="Chen E.C.H."/>
            <person name="Morin E."/>
            <person name="Beaudet D."/>
            <person name="Noel J."/>
            <person name="Yildirir G."/>
            <person name="Ndikumana S."/>
            <person name="Charron P."/>
            <person name="St-Onge C."/>
            <person name="Giorgi J."/>
            <person name="Kruger M."/>
            <person name="Marton T."/>
            <person name="Ropars J."/>
            <person name="Grigoriev I.V."/>
            <person name="Hainaut M."/>
            <person name="Henrissat B."/>
            <person name="Roux C."/>
            <person name="Martin F."/>
            <person name="Corradi N."/>
        </authorList>
    </citation>
    <scope>NUCLEOTIDE SEQUENCE [LARGE SCALE GENOMIC DNA]</scope>
    <source>
        <strain evidence="1 2">DAOM 197198</strain>
    </source>
</reference>
<organism evidence="1 2">
    <name type="scientific">Rhizophagus irregularis (strain DAOM 181602 / DAOM 197198 / MUCL 43194)</name>
    <name type="common">Arbuscular mycorrhizal fungus</name>
    <name type="synonym">Glomus intraradices</name>
    <dbReference type="NCBI Taxonomy" id="747089"/>
    <lineage>
        <taxon>Eukaryota</taxon>
        <taxon>Fungi</taxon>
        <taxon>Fungi incertae sedis</taxon>
        <taxon>Mucoromycota</taxon>
        <taxon>Glomeromycotina</taxon>
        <taxon>Glomeromycetes</taxon>
        <taxon>Glomerales</taxon>
        <taxon>Glomeraceae</taxon>
        <taxon>Rhizophagus</taxon>
    </lineage>
</organism>
<protein>
    <submittedName>
        <fullName evidence="1">Uncharacterized protein</fullName>
    </submittedName>
</protein>